<evidence type="ECO:0000313" key="5">
    <source>
        <dbReference type="EMBL" id="MDX8153727.1"/>
    </source>
</evidence>
<dbReference type="PROSITE" id="PS50043">
    <property type="entry name" value="HTH_LUXR_2"/>
    <property type="match status" value="1"/>
</dbReference>
<dbReference type="PROSITE" id="PS00622">
    <property type="entry name" value="HTH_LUXR_1"/>
    <property type="match status" value="1"/>
</dbReference>
<dbReference type="SMART" id="SM00421">
    <property type="entry name" value="HTH_LUXR"/>
    <property type="match status" value="1"/>
</dbReference>
<dbReference type="Gene3D" id="3.30.450.40">
    <property type="match status" value="1"/>
</dbReference>
<keyword evidence="6" id="KW-1185">Reference proteome</keyword>
<evidence type="ECO:0000256" key="2">
    <source>
        <dbReference type="ARBA" id="ARBA00023125"/>
    </source>
</evidence>
<dbReference type="PANTHER" id="PTHR44688">
    <property type="entry name" value="DNA-BINDING TRANSCRIPTIONAL ACTIVATOR DEVR_DOSR"/>
    <property type="match status" value="1"/>
</dbReference>
<dbReference type="Pfam" id="PF00196">
    <property type="entry name" value="GerE"/>
    <property type="match status" value="1"/>
</dbReference>
<protein>
    <submittedName>
        <fullName evidence="5">LuxR C-terminal-related transcriptional regulator</fullName>
    </submittedName>
</protein>
<evidence type="ECO:0000313" key="6">
    <source>
        <dbReference type="Proteomes" id="UP001277761"/>
    </source>
</evidence>
<dbReference type="PANTHER" id="PTHR44688:SF16">
    <property type="entry name" value="DNA-BINDING TRANSCRIPTIONAL ACTIVATOR DEVR_DOSR"/>
    <property type="match status" value="1"/>
</dbReference>
<comment type="caution">
    <text evidence="5">The sequence shown here is derived from an EMBL/GenBank/DDBJ whole genome shotgun (WGS) entry which is preliminary data.</text>
</comment>
<dbReference type="InterPro" id="IPR000792">
    <property type="entry name" value="Tscrpt_reg_LuxR_C"/>
</dbReference>
<dbReference type="InterPro" id="IPR036388">
    <property type="entry name" value="WH-like_DNA-bd_sf"/>
</dbReference>
<keyword evidence="2" id="KW-0238">DNA-binding</keyword>
<evidence type="ECO:0000259" key="4">
    <source>
        <dbReference type="PROSITE" id="PS50043"/>
    </source>
</evidence>
<dbReference type="PRINTS" id="PR00038">
    <property type="entry name" value="HTHLUXR"/>
</dbReference>
<dbReference type="SUPFAM" id="SSF55781">
    <property type="entry name" value="GAF domain-like"/>
    <property type="match status" value="1"/>
</dbReference>
<dbReference type="CDD" id="cd06170">
    <property type="entry name" value="LuxR_C_like"/>
    <property type="match status" value="1"/>
</dbReference>
<keyword evidence="1" id="KW-0805">Transcription regulation</keyword>
<feature type="domain" description="HTH luxR-type" evidence="4">
    <location>
        <begin position="218"/>
        <end position="283"/>
    </location>
</feature>
<sequence>MSAPSEPIDVLTAIVQVHRRVKTATDVSEMLVRSVEEVRVRMGLDACLALRVDGDRITTSATGVLQHAESERLRRRFADGLRLRPGSREAEAVRRPETALHPRVLELPSALGDAAGSAGCAVAPLAPEERAVALLVGLRDRPLTLDEQRLLVAYGMAIGAAMEIVVIRMRAAEMRAEMRRSSTTLLALAQEIADAPVSLPEDHGFGWTFPEAGQPVLADAEEWPLTTRERRVAELLVQGRANREIADALILSPETVKSHVSSILRKLGVSNRAEAVARLLGRPR</sequence>
<gene>
    <name evidence="5" type="ORF">SK069_19175</name>
</gene>
<dbReference type="InterPro" id="IPR029016">
    <property type="entry name" value="GAF-like_dom_sf"/>
</dbReference>
<evidence type="ECO:0000256" key="3">
    <source>
        <dbReference type="ARBA" id="ARBA00023163"/>
    </source>
</evidence>
<accession>A0ABU4VPF3</accession>
<name>A0ABU4VPF3_9ACTN</name>
<organism evidence="5 6">
    <name type="scientific">Patulibacter brassicae</name>
    <dbReference type="NCBI Taxonomy" id="1705717"/>
    <lineage>
        <taxon>Bacteria</taxon>
        <taxon>Bacillati</taxon>
        <taxon>Actinomycetota</taxon>
        <taxon>Thermoleophilia</taxon>
        <taxon>Solirubrobacterales</taxon>
        <taxon>Patulibacteraceae</taxon>
        <taxon>Patulibacter</taxon>
    </lineage>
</organism>
<dbReference type="EMBL" id="JAXAVX010000019">
    <property type="protein sequence ID" value="MDX8153727.1"/>
    <property type="molecule type" value="Genomic_DNA"/>
</dbReference>
<dbReference type="InterPro" id="IPR016032">
    <property type="entry name" value="Sig_transdc_resp-reg_C-effctor"/>
</dbReference>
<dbReference type="Proteomes" id="UP001277761">
    <property type="component" value="Unassembled WGS sequence"/>
</dbReference>
<dbReference type="SUPFAM" id="SSF46894">
    <property type="entry name" value="C-terminal effector domain of the bipartite response regulators"/>
    <property type="match status" value="1"/>
</dbReference>
<reference evidence="5 6" key="1">
    <citation type="submission" date="2023-11" db="EMBL/GenBank/DDBJ databases">
        <authorList>
            <person name="Xu M."/>
            <person name="Jiang T."/>
        </authorList>
    </citation>
    <scope>NUCLEOTIDE SEQUENCE [LARGE SCALE GENOMIC DNA]</scope>
    <source>
        <strain evidence="5 6">SD</strain>
    </source>
</reference>
<keyword evidence="3" id="KW-0804">Transcription</keyword>
<dbReference type="RefSeq" id="WP_319955876.1">
    <property type="nucleotide sequence ID" value="NZ_JAXAVX010000019.1"/>
</dbReference>
<proteinExistence type="predicted"/>
<dbReference type="Gene3D" id="1.10.10.10">
    <property type="entry name" value="Winged helix-like DNA-binding domain superfamily/Winged helix DNA-binding domain"/>
    <property type="match status" value="1"/>
</dbReference>
<evidence type="ECO:0000256" key="1">
    <source>
        <dbReference type="ARBA" id="ARBA00023015"/>
    </source>
</evidence>